<gene>
    <name evidence="9" type="ORF">DSW25_04470</name>
</gene>
<proteinExistence type="predicted"/>
<dbReference type="EMBL" id="JAMC01000012">
    <property type="protein sequence ID" value="KEJ87878.1"/>
    <property type="molecule type" value="Genomic_DNA"/>
</dbReference>
<dbReference type="InterPro" id="IPR001789">
    <property type="entry name" value="Sig_transdc_resp-reg_receiver"/>
</dbReference>
<evidence type="ECO:0000313" key="9">
    <source>
        <dbReference type="EMBL" id="KEJ87878.1"/>
    </source>
</evidence>
<dbReference type="SMART" id="SM00091">
    <property type="entry name" value="PAS"/>
    <property type="match status" value="2"/>
</dbReference>
<dbReference type="Proteomes" id="UP000027734">
    <property type="component" value="Unassembled WGS sequence"/>
</dbReference>
<evidence type="ECO:0000259" key="8">
    <source>
        <dbReference type="PROSITE" id="PS50112"/>
    </source>
</evidence>
<dbReference type="InterPro" id="IPR035965">
    <property type="entry name" value="PAS-like_dom_sf"/>
</dbReference>
<dbReference type="SUPFAM" id="SSF52172">
    <property type="entry name" value="CheY-like"/>
    <property type="match status" value="1"/>
</dbReference>
<keyword evidence="5" id="KW-1133">Transmembrane helix</keyword>
<evidence type="ECO:0000256" key="2">
    <source>
        <dbReference type="ARBA" id="ARBA00012438"/>
    </source>
</evidence>
<evidence type="ECO:0000259" key="6">
    <source>
        <dbReference type="PROSITE" id="PS50109"/>
    </source>
</evidence>
<dbReference type="GO" id="GO:0006355">
    <property type="term" value="P:regulation of DNA-templated transcription"/>
    <property type="evidence" value="ECO:0007669"/>
    <property type="project" value="InterPro"/>
</dbReference>
<accession>A0A073IC19</accession>
<dbReference type="PRINTS" id="PR00344">
    <property type="entry name" value="BCTRLSENSOR"/>
</dbReference>
<dbReference type="GO" id="GO:0000155">
    <property type="term" value="F:phosphorelay sensor kinase activity"/>
    <property type="evidence" value="ECO:0007669"/>
    <property type="project" value="InterPro"/>
</dbReference>
<dbReference type="PROSITE" id="PS50109">
    <property type="entry name" value="HIS_KIN"/>
    <property type="match status" value="1"/>
</dbReference>
<dbReference type="Pfam" id="PF02518">
    <property type="entry name" value="HATPase_c"/>
    <property type="match status" value="1"/>
</dbReference>
<dbReference type="InterPro" id="IPR036890">
    <property type="entry name" value="HATPase_C_sf"/>
</dbReference>
<feature type="domain" description="Histidine kinase" evidence="6">
    <location>
        <begin position="655"/>
        <end position="878"/>
    </location>
</feature>
<evidence type="ECO:0000256" key="5">
    <source>
        <dbReference type="SAM" id="Phobius"/>
    </source>
</evidence>
<name>A0A073IC19_9RHOB</name>
<dbReference type="Pfam" id="PF00512">
    <property type="entry name" value="HisKA"/>
    <property type="match status" value="1"/>
</dbReference>
<feature type="transmembrane region" description="Helical" evidence="5">
    <location>
        <begin position="30"/>
        <end position="48"/>
    </location>
</feature>
<dbReference type="RefSeq" id="WP_025058432.1">
    <property type="nucleotide sequence ID" value="NZ_JAMC01000012.1"/>
</dbReference>
<dbReference type="InterPro" id="IPR003661">
    <property type="entry name" value="HisK_dim/P_dom"/>
</dbReference>
<dbReference type="GO" id="GO:0005524">
    <property type="term" value="F:ATP binding"/>
    <property type="evidence" value="ECO:0007669"/>
    <property type="project" value="UniProtKB-KW"/>
</dbReference>
<organism evidence="9 10">
    <name type="scientific">Sulfitobacter donghicola DSW-25 = KCTC 12864 = JCM 14565</name>
    <dbReference type="NCBI Taxonomy" id="1300350"/>
    <lineage>
        <taxon>Bacteria</taxon>
        <taxon>Pseudomonadati</taxon>
        <taxon>Pseudomonadota</taxon>
        <taxon>Alphaproteobacteria</taxon>
        <taxon>Rhodobacterales</taxon>
        <taxon>Roseobacteraceae</taxon>
        <taxon>Sulfitobacter</taxon>
    </lineage>
</organism>
<dbReference type="OrthoDB" id="9796100at2"/>
<dbReference type="SMART" id="SM00387">
    <property type="entry name" value="HATPase_c"/>
    <property type="match status" value="1"/>
</dbReference>
<dbReference type="eggNOG" id="COG4191">
    <property type="taxonomic scope" value="Bacteria"/>
</dbReference>
<dbReference type="CDD" id="cd12914">
    <property type="entry name" value="PDC1_DGC_like"/>
    <property type="match status" value="1"/>
</dbReference>
<dbReference type="PANTHER" id="PTHR43065">
    <property type="entry name" value="SENSOR HISTIDINE KINASE"/>
    <property type="match status" value="1"/>
</dbReference>
<dbReference type="Pfam" id="PF08447">
    <property type="entry name" value="PAS_3"/>
    <property type="match status" value="1"/>
</dbReference>
<keyword evidence="10" id="KW-1185">Reference proteome</keyword>
<feature type="domain" description="Response regulatory" evidence="7">
    <location>
        <begin position="900"/>
        <end position="1016"/>
    </location>
</feature>
<dbReference type="SUPFAM" id="SSF55785">
    <property type="entry name" value="PYP-like sensor domain (PAS domain)"/>
    <property type="match status" value="2"/>
</dbReference>
<dbReference type="Gene3D" id="3.30.565.10">
    <property type="entry name" value="Histidine kinase-like ATPase, C-terminal domain"/>
    <property type="match status" value="1"/>
</dbReference>
<dbReference type="InterPro" id="IPR013656">
    <property type="entry name" value="PAS_4"/>
</dbReference>
<evidence type="ECO:0000313" key="10">
    <source>
        <dbReference type="Proteomes" id="UP000027734"/>
    </source>
</evidence>
<keyword evidence="5" id="KW-0472">Membrane</keyword>
<feature type="transmembrane region" description="Helical" evidence="5">
    <location>
        <begin position="298"/>
        <end position="316"/>
    </location>
</feature>
<evidence type="ECO:0000256" key="4">
    <source>
        <dbReference type="PROSITE-ProRule" id="PRU00169"/>
    </source>
</evidence>
<dbReference type="STRING" id="1300350.Z948_983"/>
<dbReference type="Gene3D" id="3.40.50.2300">
    <property type="match status" value="1"/>
</dbReference>
<dbReference type="Pfam" id="PF08448">
    <property type="entry name" value="PAS_4"/>
    <property type="match status" value="1"/>
</dbReference>
<dbReference type="InterPro" id="IPR005467">
    <property type="entry name" value="His_kinase_dom"/>
</dbReference>
<dbReference type="InterPro" id="IPR000014">
    <property type="entry name" value="PAS"/>
</dbReference>
<dbReference type="SMART" id="SM00448">
    <property type="entry name" value="REC"/>
    <property type="match status" value="1"/>
</dbReference>
<dbReference type="InterPro" id="IPR011006">
    <property type="entry name" value="CheY-like_superfamily"/>
</dbReference>
<dbReference type="SMART" id="SM00388">
    <property type="entry name" value="HisKA"/>
    <property type="match status" value="1"/>
</dbReference>
<dbReference type="Gene3D" id="1.10.287.130">
    <property type="match status" value="1"/>
</dbReference>
<reference evidence="9 10" key="1">
    <citation type="submission" date="2014-01" db="EMBL/GenBank/DDBJ databases">
        <title>Sulfitobacter donghicola JCM 14565 Genome Sequencing.</title>
        <authorList>
            <person name="Lai Q."/>
            <person name="Hong Z."/>
        </authorList>
    </citation>
    <scope>NUCLEOTIDE SEQUENCE [LARGE SCALE GENOMIC DNA]</scope>
    <source>
        <strain evidence="9 10">JCM 14565</strain>
    </source>
</reference>
<dbReference type="Pfam" id="PF00072">
    <property type="entry name" value="Response_reg"/>
    <property type="match status" value="1"/>
</dbReference>
<evidence type="ECO:0000259" key="7">
    <source>
        <dbReference type="PROSITE" id="PS50110"/>
    </source>
</evidence>
<dbReference type="CDD" id="cd00130">
    <property type="entry name" value="PAS"/>
    <property type="match status" value="1"/>
</dbReference>
<dbReference type="AlphaFoldDB" id="A0A073IC19"/>
<dbReference type="CDD" id="cd00082">
    <property type="entry name" value="HisKA"/>
    <property type="match status" value="1"/>
</dbReference>
<dbReference type="PANTHER" id="PTHR43065:SF49">
    <property type="entry name" value="HISTIDINE KINASE"/>
    <property type="match status" value="1"/>
</dbReference>
<dbReference type="PROSITE" id="PS50112">
    <property type="entry name" value="PAS"/>
    <property type="match status" value="1"/>
</dbReference>
<sequence length="1019" mass="112024">MPNFSSDHSATTFSQSFAALTKANRFKLQLILTLTALATVAIIFILGLQERQHILQDYELVSQNAVSRTIDSQSAIITDTQNFLKELSKVPALRDPNADQCGEFLAKILPLTPQYVNIGVPNANGDLLCNALPMSKPVNVSDRPYIRKAMDQKIFSIGTFQVDRVAQSTSINFAYPILDPSDPQTPLGATVAVVSLDWWATKLDQLDLPEGSIAFVLDSGNSVIASYPPNLRTTGTTLNGDGFEQESSSAQSGQIILGEDDVTRIFHRSHLFNDENNKVFMTLGVPVDAGISAANKAILGQMLAFGGGWALIWLITMRQLNRMVFRPAQSMIETFEQIERFSGSSITSRDLINQNASQNVHDVTQSFLKVMQDRTQAQDERAVQTERMSALIEALPDTYFRVDYDGNLLDCNTHSPSDLLVPTPDLIGQNLVDILPPDTLEKFNENLLAHRRTGEIVEFDYDLDFPEGTKHFEARISAITGTTEIIVVVRNITNRKINEKRRHAVEARLERILTNLPGATISLNMSDPDNPTPTYLSSQVEGIWGYSVKEIMSDFSLLSAAHDSDDLDNMEAKLKKSAKTLKPFQHRFKITTRTGEEKWLETNTGAAITTEGHVQTDGFVLDVTKEVEFQKQLNRQREVAHQAQKHESVGQLTGGVAHDFNNLLAIIIGNLELLRDEIDEDHLLELIDAGIRASLRGADLTKNMLAFAKKARLEPETIQLNKLVSDTRSWSGRTIPSTISIETSLLEGLWSIEADPSSTESALLNLILNARDAMPNGGKLTIETANVRIDQPYIDSRKQELKPGRYVMLAVSDTGSGISEEVSKHLFEPFYSTKPPGAGSGLGLSMVHGFMSQSGGTVQVYTEAGVGSTFKLFFRAVGADEPPAPQEIAQRKPATSTGQRILVAEDEPDVLTVIATTLETAGYDVTRAQSGDIAFEIFQADPTFDLLLTDIVMPGTLQGTNLSKELRKIAPELPAVFMSGYASEATVHGNGLRPEDIRLMKPVTRADLLSSLSKALSHK</sequence>
<keyword evidence="3 4" id="KW-0597">Phosphoprotein</keyword>
<evidence type="ECO:0000256" key="1">
    <source>
        <dbReference type="ARBA" id="ARBA00000085"/>
    </source>
</evidence>
<dbReference type="Gene3D" id="3.30.450.20">
    <property type="entry name" value="PAS domain"/>
    <property type="match status" value="3"/>
</dbReference>
<protein>
    <recommendedName>
        <fullName evidence="2">histidine kinase</fullName>
        <ecNumber evidence="2">2.7.13.3</ecNumber>
    </recommendedName>
</protein>
<dbReference type="SUPFAM" id="SSF55874">
    <property type="entry name" value="ATPase domain of HSP90 chaperone/DNA topoisomerase II/histidine kinase"/>
    <property type="match status" value="1"/>
</dbReference>
<dbReference type="InterPro" id="IPR004358">
    <property type="entry name" value="Sig_transdc_His_kin-like_C"/>
</dbReference>
<evidence type="ECO:0000256" key="3">
    <source>
        <dbReference type="ARBA" id="ARBA00022553"/>
    </source>
</evidence>
<keyword evidence="5" id="KW-0812">Transmembrane</keyword>
<feature type="domain" description="PAS" evidence="8">
    <location>
        <begin position="384"/>
        <end position="447"/>
    </location>
</feature>
<dbReference type="InterPro" id="IPR036097">
    <property type="entry name" value="HisK_dim/P_sf"/>
</dbReference>
<dbReference type="SUPFAM" id="SSF47384">
    <property type="entry name" value="Homodimeric domain of signal transducing histidine kinase"/>
    <property type="match status" value="1"/>
</dbReference>
<comment type="catalytic activity">
    <reaction evidence="1">
        <text>ATP + protein L-histidine = ADP + protein N-phospho-L-histidine.</text>
        <dbReference type="EC" id="2.7.13.3"/>
    </reaction>
</comment>
<comment type="caution">
    <text evidence="9">The sequence shown here is derived from an EMBL/GenBank/DDBJ whole genome shotgun (WGS) entry which is preliminary data.</text>
</comment>
<dbReference type="InterPro" id="IPR013655">
    <property type="entry name" value="PAS_fold_3"/>
</dbReference>
<dbReference type="eggNOG" id="COG5000">
    <property type="taxonomic scope" value="Bacteria"/>
</dbReference>
<feature type="modified residue" description="4-aspartylphosphate" evidence="4">
    <location>
        <position position="950"/>
    </location>
</feature>
<dbReference type="NCBIfam" id="TIGR00229">
    <property type="entry name" value="sensory_box"/>
    <property type="match status" value="1"/>
</dbReference>
<dbReference type="EC" id="2.7.13.3" evidence="2"/>
<dbReference type="InterPro" id="IPR003594">
    <property type="entry name" value="HATPase_dom"/>
</dbReference>
<dbReference type="PROSITE" id="PS50110">
    <property type="entry name" value="RESPONSE_REGULATORY"/>
    <property type="match status" value="1"/>
</dbReference>